<organism evidence="2 3">
    <name type="scientific">Caenorhabditis japonica</name>
    <dbReference type="NCBI Taxonomy" id="281687"/>
    <lineage>
        <taxon>Eukaryota</taxon>
        <taxon>Metazoa</taxon>
        <taxon>Ecdysozoa</taxon>
        <taxon>Nematoda</taxon>
        <taxon>Chromadorea</taxon>
        <taxon>Rhabditida</taxon>
        <taxon>Rhabditina</taxon>
        <taxon>Rhabditomorpha</taxon>
        <taxon>Rhabditoidea</taxon>
        <taxon>Rhabditidae</taxon>
        <taxon>Peloderinae</taxon>
        <taxon>Caenorhabditis</taxon>
    </lineage>
</organism>
<protein>
    <submittedName>
        <fullName evidence="2">Uncharacterized protein</fullName>
    </submittedName>
</protein>
<evidence type="ECO:0000256" key="1">
    <source>
        <dbReference type="SAM" id="MobiDB-lite"/>
    </source>
</evidence>
<evidence type="ECO:0000313" key="3">
    <source>
        <dbReference type="Proteomes" id="UP000005237"/>
    </source>
</evidence>
<dbReference type="EnsemblMetazoa" id="CJA38985.1">
    <property type="protein sequence ID" value="CJA38985.1"/>
    <property type="gene ID" value="WBGene00214832"/>
</dbReference>
<accession>A0A8R1ILX5</accession>
<sequence length="111" mass="12770">MRTSSNIAASPSQNGPESRAVPSSRQSPPPPLVTGTALNHDEISYGLRKTRRKPVHYTSTLEENSERRQKFQNFVEKIVTDGKYAIFHAAQLLHQRLYLFNFESQFCRDKY</sequence>
<feature type="region of interest" description="Disordered" evidence="1">
    <location>
        <begin position="1"/>
        <end position="40"/>
    </location>
</feature>
<proteinExistence type="predicted"/>
<feature type="compositionally biased region" description="Polar residues" evidence="1">
    <location>
        <begin position="1"/>
        <end position="26"/>
    </location>
</feature>
<reference evidence="3" key="1">
    <citation type="submission" date="2010-08" db="EMBL/GenBank/DDBJ databases">
        <authorList>
            <consortium name="Caenorhabditis japonica Sequencing Consortium"/>
            <person name="Wilson R.K."/>
        </authorList>
    </citation>
    <scope>NUCLEOTIDE SEQUENCE [LARGE SCALE GENOMIC DNA]</scope>
    <source>
        <strain evidence="3">DF5081</strain>
    </source>
</reference>
<dbReference type="Proteomes" id="UP000005237">
    <property type="component" value="Unassembled WGS sequence"/>
</dbReference>
<name>A0A8R1ILX5_CAEJA</name>
<evidence type="ECO:0000313" key="2">
    <source>
        <dbReference type="EnsemblMetazoa" id="CJA38985.1"/>
    </source>
</evidence>
<reference evidence="2" key="2">
    <citation type="submission" date="2022-06" db="UniProtKB">
        <authorList>
            <consortium name="EnsemblMetazoa"/>
        </authorList>
    </citation>
    <scope>IDENTIFICATION</scope>
    <source>
        <strain evidence="2">DF5081</strain>
    </source>
</reference>
<dbReference type="AlphaFoldDB" id="A0A8R1ILX5"/>
<keyword evidence="3" id="KW-1185">Reference proteome</keyword>